<dbReference type="PROSITE" id="PS00041">
    <property type="entry name" value="HTH_ARAC_FAMILY_1"/>
    <property type="match status" value="1"/>
</dbReference>
<dbReference type="Proteomes" id="UP001198182">
    <property type="component" value="Unassembled WGS sequence"/>
</dbReference>
<evidence type="ECO:0000256" key="10">
    <source>
        <dbReference type="PROSITE-ProRule" id="PRU00169"/>
    </source>
</evidence>
<dbReference type="PRINTS" id="PR00032">
    <property type="entry name" value="HTHARAC"/>
</dbReference>
<dbReference type="Pfam" id="PF00072">
    <property type="entry name" value="Response_reg"/>
    <property type="match status" value="1"/>
</dbReference>
<evidence type="ECO:0000313" key="13">
    <source>
        <dbReference type="EMBL" id="MCC2231063.1"/>
    </source>
</evidence>
<dbReference type="EMBL" id="JAJEQR010000021">
    <property type="protein sequence ID" value="MCC2231063.1"/>
    <property type="molecule type" value="Genomic_DNA"/>
</dbReference>
<dbReference type="SMART" id="SM00342">
    <property type="entry name" value="HTH_ARAC"/>
    <property type="match status" value="1"/>
</dbReference>
<keyword evidence="7" id="KW-0238">DNA-binding</keyword>
<dbReference type="CDD" id="cd17536">
    <property type="entry name" value="REC_YesN-like"/>
    <property type="match status" value="1"/>
</dbReference>
<keyword evidence="6" id="KW-0805">Transcription regulation</keyword>
<keyword evidence="8" id="KW-0804">Transcription</keyword>
<dbReference type="AlphaFoldDB" id="A0AAE3EAZ2"/>
<evidence type="ECO:0000259" key="12">
    <source>
        <dbReference type="PROSITE" id="PS50110"/>
    </source>
</evidence>
<dbReference type="InterPro" id="IPR009057">
    <property type="entry name" value="Homeodomain-like_sf"/>
</dbReference>
<keyword evidence="4 10" id="KW-0597">Phosphoprotein</keyword>
<dbReference type="GO" id="GO:0043565">
    <property type="term" value="F:sequence-specific DNA binding"/>
    <property type="evidence" value="ECO:0007669"/>
    <property type="project" value="InterPro"/>
</dbReference>
<protein>
    <recommendedName>
        <fullName evidence="2">Stage 0 sporulation protein A homolog</fullName>
    </recommendedName>
</protein>
<comment type="subcellular location">
    <subcellularLocation>
        <location evidence="1">Cytoplasm</location>
    </subcellularLocation>
</comment>
<feature type="domain" description="Response regulatory" evidence="12">
    <location>
        <begin position="3"/>
        <end position="120"/>
    </location>
</feature>
<accession>A0AAE3EAZ2</accession>
<dbReference type="SUPFAM" id="SSF52172">
    <property type="entry name" value="CheY-like"/>
    <property type="match status" value="1"/>
</dbReference>
<name>A0AAE3EAZ2_9FIRM</name>
<dbReference type="PROSITE" id="PS01124">
    <property type="entry name" value="HTH_ARAC_FAMILY_2"/>
    <property type="match status" value="1"/>
</dbReference>
<gene>
    <name evidence="13" type="ORF">LKD81_08640</name>
</gene>
<feature type="modified residue" description="4-aspartylphosphate" evidence="10">
    <location>
        <position position="55"/>
    </location>
</feature>
<keyword evidence="14" id="KW-1185">Reference proteome</keyword>
<organism evidence="13 14">
    <name type="scientific">Hominifimenecus microfluidus</name>
    <dbReference type="NCBI Taxonomy" id="2885348"/>
    <lineage>
        <taxon>Bacteria</taxon>
        <taxon>Bacillati</taxon>
        <taxon>Bacillota</taxon>
        <taxon>Clostridia</taxon>
        <taxon>Lachnospirales</taxon>
        <taxon>Lachnospiraceae</taxon>
        <taxon>Hominifimenecus</taxon>
    </lineage>
</organism>
<dbReference type="InterPro" id="IPR018060">
    <property type="entry name" value="HTH_AraC"/>
</dbReference>
<dbReference type="SUPFAM" id="SSF46689">
    <property type="entry name" value="Homeodomain-like"/>
    <property type="match status" value="2"/>
</dbReference>
<dbReference type="InterPro" id="IPR051552">
    <property type="entry name" value="HptR"/>
</dbReference>
<reference evidence="13" key="1">
    <citation type="submission" date="2021-10" db="EMBL/GenBank/DDBJ databases">
        <title>Anaerobic single-cell dispensing facilitates the cultivation of human gut bacteria.</title>
        <authorList>
            <person name="Afrizal A."/>
        </authorList>
    </citation>
    <scope>NUCLEOTIDE SEQUENCE</scope>
    <source>
        <strain evidence="13">CLA-AA-H215</strain>
    </source>
</reference>
<evidence type="ECO:0000313" key="14">
    <source>
        <dbReference type="Proteomes" id="UP001198182"/>
    </source>
</evidence>
<evidence type="ECO:0000256" key="5">
    <source>
        <dbReference type="ARBA" id="ARBA00023012"/>
    </source>
</evidence>
<dbReference type="Gene3D" id="3.40.50.2300">
    <property type="match status" value="1"/>
</dbReference>
<evidence type="ECO:0000259" key="11">
    <source>
        <dbReference type="PROSITE" id="PS01124"/>
    </source>
</evidence>
<comment type="caution">
    <text evidence="13">The sequence shown here is derived from an EMBL/GenBank/DDBJ whole genome shotgun (WGS) entry which is preliminary data.</text>
</comment>
<dbReference type="InterPro" id="IPR020449">
    <property type="entry name" value="Tscrpt_reg_AraC-type_HTH"/>
</dbReference>
<evidence type="ECO:0000256" key="1">
    <source>
        <dbReference type="ARBA" id="ARBA00004496"/>
    </source>
</evidence>
<evidence type="ECO:0000256" key="4">
    <source>
        <dbReference type="ARBA" id="ARBA00022553"/>
    </source>
</evidence>
<feature type="domain" description="HTH araC/xylS-type" evidence="11">
    <location>
        <begin position="438"/>
        <end position="536"/>
    </location>
</feature>
<dbReference type="PANTHER" id="PTHR42713:SF3">
    <property type="entry name" value="TRANSCRIPTIONAL REGULATORY PROTEIN HPTR"/>
    <property type="match status" value="1"/>
</dbReference>
<sequence length="541" mass="63515">MISVLIVDDEPAVCRLLRHLIRWEELDMTLSGFVYDGQEALELLEEKKPDIVITDICMPGKSGLELIQESQCRGYDISYIIISGYREFKFAKQAISLGVEDYLLKPLKEQEVNQILYRIGNQIRKKKTEEVQQIQNVKKLEKSIRQRGMELLLYQINENQGLSMWNQQYCFCFQSEFFQVWMIRIDPKYKEREDRLVKKELLQNTLEMLCGIFLEVCPDSEQMLMKQRGYILTNGGKEKELIEAAEKYRKKWGQEYKDYVLTIAASPIKNGALNIKDARIQAEMEMRRSLAEGIGRVYYSKIELAPQSVFSEAEKLRLTQALNSCSEESLIQTVKEILDAKGEPEKNTGIKEKEKTERDQNIERNCRRVENVELGITWIREEKKKFSQLEAEEEADRKENTEECTTLEELESLLWSECRNLILLIEKSRKLQISLPVRMIEQYLKNNFRENISLEEVAASVHLTPVYLSGLFKKETGKTFSDYLFEIRMEEAKRLLREDTVKIKDVAERSGYADSRYFSKVFSKAFGITPKEYRRLHCWRT</sequence>
<dbReference type="GO" id="GO:0000160">
    <property type="term" value="P:phosphorelay signal transduction system"/>
    <property type="evidence" value="ECO:0007669"/>
    <property type="project" value="UniProtKB-KW"/>
</dbReference>
<dbReference type="Pfam" id="PF12833">
    <property type="entry name" value="HTH_18"/>
    <property type="match status" value="1"/>
</dbReference>
<comment type="function">
    <text evidence="9">May play the central regulatory role in sporulation. It may be an element of the effector pathway responsible for the activation of sporulation genes in response to nutritional stress. Spo0A may act in concert with spo0H (a sigma factor) to control the expression of some genes that are critical to the sporulation process.</text>
</comment>
<proteinExistence type="predicted"/>
<dbReference type="GO" id="GO:0005737">
    <property type="term" value="C:cytoplasm"/>
    <property type="evidence" value="ECO:0007669"/>
    <property type="project" value="UniProtKB-SubCell"/>
</dbReference>
<dbReference type="PANTHER" id="PTHR42713">
    <property type="entry name" value="HISTIDINE KINASE-RELATED"/>
    <property type="match status" value="1"/>
</dbReference>
<evidence type="ECO:0000256" key="2">
    <source>
        <dbReference type="ARBA" id="ARBA00018672"/>
    </source>
</evidence>
<dbReference type="GO" id="GO:0003700">
    <property type="term" value="F:DNA-binding transcription factor activity"/>
    <property type="evidence" value="ECO:0007669"/>
    <property type="project" value="InterPro"/>
</dbReference>
<keyword evidence="5" id="KW-0902">Two-component regulatory system</keyword>
<dbReference type="SMART" id="SM00448">
    <property type="entry name" value="REC"/>
    <property type="match status" value="1"/>
</dbReference>
<evidence type="ECO:0000256" key="9">
    <source>
        <dbReference type="ARBA" id="ARBA00024867"/>
    </source>
</evidence>
<dbReference type="InterPro" id="IPR011006">
    <property type="entry name" value="CheY-like_superfamily"/>
</dbReference>
<dbReference type="Gene3D" id="1.10.10.60">
    <property type="entry name" value="Homeodomain-like"/>
    <property type="match status" value="2"/>
</dbReference>
<evidence type="ECO:0000256" key="3">
    <source>
        <dbReference type="ARBA" id="ARBA00022490"/>
    </source>
</evidence>
<keyword evidence="3" id="KW-0963">Cytoplasm</keyword>
<dbReference type="PROSITE" id="PS50110">
    <property type="entry name" value="RESPONSE_REGULATORY"/>
    <property type="match status" value="1"/>
</dbReference>
<evidence type="ECO:0000256" key="8">
    <source>
        <dbReference type="ARBA" id="ARBA00023163"/>
    </source>
</evidence>
<evidence type="ECO:0000256" key="6">
    <source>
        <dbReference type="ARBA" id="ARBA00023015"/>
    </source>
</evidence>
<evidence type="ECO:0000256" key="7">
    <source>
        <dbReference type="ARBA" id="ARBA00023125"/>
    </source>
</evidence>
<dbReference type="InterPro" id="IPR018062">
    <property type="entry name" value="HTH_AraC-typ_CS"/>
</dbReference>
<dbReference type="InterPro" id="IPR001789">
    <property type="entry name" value="Sig_transdc_resp-reg_receiver"/>
</dbReference>
<dbReference type="RefSeq" id="WP_308453596.1">
    <property type="nucleotide sequence ID" value="NZ_JAJEQR010000021.1"/>
</dbReference>